<protein>
    <recommendedName>
        <fullName evidence="1">UPF0201 protein SACC_09230</fullName>
    </recommendedName>
</protein>
<dbReference type="HAMAP" id="MF_01112">
    <property type="entry name" value="UPF0201"/>
    <property type="match status" value="1"/>
</dbReference>
<dbReference type="InterPro" id="IPR022803">
    <property type="entry name" value="Ribosomal_uL5_dom_sf"/>
</dbReference>
<dbReference type="KEGG" id="scas:SACC_09230"/>
<sequence length="146" mass="16369">MVKIVVTAEVRPSEDLNKVVSAISNFFEFKKMDIKKEGIVQILVLESSSLKSLIKLHRVLRSERILDSARKYLLKGTEGNTISFMIHKQAAAVGVLSFVDSDKESPLGAIKFYIEYSDPKAIIDWLAPKTARGVPLWENPIPPDDK</sequence>
<dbReference type="GeneID" id="68865667"/>
<dbReference type="SUPFAM" id="SSF55282">
    <property type="entry name" value="RL5-like"/>
    <property type="match status" value="1"/>
</dbReference>
<reference evidence="2 3" key="1">
    <citation type="journal article" date="2022" name="Microbiol. Resour. Announc.">
        <title>Complete Genome Sequence of the Hyperthermophilic and Acidophilic Archaeon Saccharolobus caldissimus Strain HS-3T.</title>
        <authorList>
            <person name="Sakai H.D."/>
            <person name="Kurosawa N."/>
        </authorList>
    </citation>
    <scope>NUCLEOTIDE SEQUENCE [LARGE SCALE GENOMIC DNA]</scope>
    <source>
        <strain evidence="2 3">JCM32116</strain>
    </source>
</reference>
<dbReference type="AlphaFoldDB" id="A0AAQ4CQ25"/>
<proteinExistence type="inferred from homology"/>
<dbReference type="Pfam" id="PF01877">
    <property type="entry name" value="RNA_binding"/>
    <property type="match status" value="1"/>
</dbReference>
<dbReference type="Proteomes" id="UP001319921">
    <property type="component" value="Chromosome"/>
</dbReference>
<evidence type="ECO:0000313" key="2">
    <source>
        <dbReference type="EMBL" id="BDB97906.1"/>
    </source>
</evidence>
<dbReference type="Gene3D" id="3.30.1440.10">
    <property type="match status" value="1"/>
</dbReference>
<comment type="similarity">
    <text evidence="1">Belongs to the UPF0201 family.</text>
</comment>
<evidence type="ECO:0000256" key="1">
    <source>
        <dbReference type="HAMAP-Rule" id="MF_01112"/>
    </source>
</evidence>
<dbReference type="PANTHER" id="PTHR39652:SF1">
    <property type="entry name" value="UPF0201 PROTEIN TK1335"/>
    <property type="match status" value="1"/>
</dbReference>
<dbReference type="InterPro" id="IPR002739">
    <property type="entry name" value="PAB1135-like"/>
</dbReference>
<dbReference type="EMBL" id="AP025226">
    <property type="protein sequence ID" value="BDB97906.1"/>
    <property type="molecule type" value="Genomic_DNA"/>
</dbReference>
<gene>
    <name evidence="2" type="ORF">SACC_09230</name>
</gene>
<name>A0AAQ4CQ25_9CREN</name>
<keyword evidence="3" id="KW-1185">Reference proteome</keyword>
<dbReference type="PANTHER" id="PTHR39652">
    <property type="entry name" value="UPF0201 PROTEIN TK1335"/>
    <property type="match status" value="1"/>
</dbReference>
<dbReference type="NCBIfam" id="NF001687">
    <property type="entry name" value="PRK00447.1"/>
    <property type="match status" value="1"/>
</dbReference>
<organism evidence="2 3">
    <name type="scientific">Saccharolobus caldissimus</name>
    <dbReference type="NCBI Taxonomy" id="1702097"/>
    <lineage>
        <taxon>Archaea</taxon>
        <taxon>Thermoproteota</taxon>
        <taxon>Thermoprotei</taxon>
        <taxon>Sulfolobales</taxon>
        <taxon>Sulfolobaceae</taxon>
        <taxon>Saccharolobus</taxon>
    </lineage>
</organism>
<evidence type="ECO:0000313" key="3">
    <source>
        <dbReference type="Proteomes" id="UP001319921"/>
    </source>
</evidence>
<dbReference type="RefSeq" id="WP_229571867.1">
    <property type="nucleotide sequence ID" value="NZ_AP025226.1"/>
</dbReference>
<accession>A0AAQ4CQ25</accession>